<dbReference type="GO" id="GO:0005739">
    <property type="term" value="C:mitochondrion"/>
    <property type="evidence" value="ECO:0000318"/>
    <property type="project" value="GO_Central"/>
</dbReference>
<dbReference type="InterPro" id="IPR002885">
    <property type="entry name" value="PPR_rpt"/>
</dbReference>
<protein>
    <recommendedName>
        <fullName evidence="10">Pentacotripeptide-repeat region of PRORP domain-containing protein</fullName>
    </recommendedName>
</protein>
<comment type="similarity">
    <text evidence="2">Belongs to the PPR family. P subfamily.</text>
</comment>
<evidence type="ECO:0000256" key="4">
    <source>
        <dbReference type="ARBA" id="ARBA00022946"/>
    </source>
</evidence>
<gene>
    <name evidence="8" type="ORF">MANES_12G084500v8</name>
</gene>
<name>A0A2C9UWP8_MANES</name>
<keyword evidence="4" id="KW-0809">Transit peptide</keyword>
<evidence type="ECO:0000313" key="9">
    <source>
        <dbReference type="Proteomes" id="UP000091857"/>
    </source>
</evidence>
<evidence type="ECO:0000313" key="8">
    <source>
        <dbReference type="EMBL" id="OAY35250.1"/>
    </source>
</evidence>
<organism evidence="8 9">
    <name type="scientific">Manihot esculenta</name>
    <name type="common">Cassava</name>
    <name type="synonym">Jatropha manihot</name>
    <dbReference type="NCBI Taxonomy" id="3983"/>
    <lineage>
        <taxon>Eukaryota</taxon>
        <taxon>Viridiplantae</taxon>
        <taxon>Streptophyta</taxon>
        <taxon>Embryophyta</taxon>
        <taxon>Tracheophyta</taxon>
        <taxon>Spermatophyta</taxon>
        <taxon>Magnoliopsida</taxon>
        <taxon>eudicotyledons</taxon>
        <taxon>Gunneridae</taxon>
        <taxon>Pentapetalae</taxon>
        <taxon>rosids</taxon>
        <taxon>fabids</taxon>
        <taxon>Malpighiales</taxon>
        <taxon>Euphorbiaceae</taxon>
        <taxon>Crotonoideae</taxon>
        <taxon>Manihoteae</taxon>
        <taxon>Manihot</taxon>
    </lineage>
</organism>
<evidence type="ECO:0000256" key="5">
    <source>
        <dbReference type="ARBA" id="ARBA00023128"/>
    </source>
</evidence>
<evidence type="ECO:0000256" key="3">
    <source>
        <dbReference type="ARBA" id="ARBA00022737"/>
    </source>
</evidence>
<dbReference type="OMA" id="NSGYLCM"/>
<feature type="repeat" description="PPR" evidence="6">
    <location>
        <begin position="176"/>
        <end position="210"/>
    </location>
</feature>
<proteinExistence type="inferred from homology"/>
<dbReference type="NCBIfam" id="TIGR00756">
    <property type="entry name" value="PPR"/>
    <property type="match status" value="3"/>
</dbReference>
<dbReference type="OrthoDB" id="1890565at2759"/>
<feature type="compositionally biased region" description="Polar residues" evidence="7">
    <location>
        <begin position="468"/>
        <end position="480"/>
    </location>
</feature>
<dbReference type="Gene3D" id="1.25.40.10">
    <property type="entry name" value="Tetratricopeptide repeat domain"/>
    <property type="match status" value="3"/>
</dbReference>
<dbReference type="EMBL" id="CM004398">
    <property type="protein sequence ID" value="OAY35250.1"/>
    <property type="molecule type" value="Genomic_DNA"/>
</dbReference>
<dbReference type="Gramene" id="Manes.12G084500.2.v8.1">
    <property type="protein sequence ID" value="Manes.12G084500.2.v8.1.CDS"/>
    <property type="gene ID" value="Manes.12G084500.v8.1"/>
</dbReference>
<evidence type="ECO:0000256" key="6">
    <source>
        <dbReference type="PROSITE-ProRule" id="PRU00708"/>
    </source>
</evidence>
<dbReference type="Pfam" id="PF13041">
    <property type="entry name" value="PPR_2"/>
    <property type="match status" value="1"/>
</dbReference>
<comment type="subcellular location">
    <subcellularLocation>
        <location evidence="1">Mitochondrion</location>
    </subcellularLocation>
</comment>
<sequence>MKFLLRSNPNLWRRGHLVLRAQLFSTDALTSSSYSSSAPIGTLYGRISRSGNAELSIIPVLEKWFEEGKDVKQSELLRIIKQLRKYRRFKHALQISQWMSDQRSYNISPGDVAIRLDLISKVHGLDDAEKYFNSIPDASRGYEIYGSLLNCYAHNKCLEKAEGIMQKMKELQFVKSALSYNVMLNLYSQMGKYEKLDILMQEMEENGIDCDLFTFNIRLNAYAVSSDIEGMEKLLMKMEADPCIKVDYHAYVVAAKAYLKAGLIEKALTMLKRSEKLIQGFSKWLALEMLITLYAAAGNKAEVYRVWNWYKDIGRFLNSGYMCMISSLVKFDDMDGAEKIWEEWDSGKKMFDIRIPNLMIGAYSRRGLWEKAEACINRIIDSGMEPDATSWDHLAAGYRVGKQMEKAVEAIKKAISTSKHGWKPSLNTLNTCLKYLESQGDMEAVEELLKMVKEQCHFSPGATDKLSKFSSQKNPTTSLDQMEDDKISGGEDEFKDK</sequence>
<keyword evidence="9" id="KW-1185">Reference proteome</keyword>
<dbReference type="PANTHER" id="PTHR45717:SF10">
    <property type="entry name" value="OS10G0501000 PROTEIN"/>
    <property type="match status" value="1"/>
</dbReference>
<evidence type="ECO:0000256" key="2">
    <source>
        <dbReference type="ARBA" id="ARBA00007626"/>
    </source>
</evidence>
<dbReference type="InterPro" id="IPR011990">
    <property type="entry name" value="TPR-like_helical_dom_sf"/>
</dbReference>
<dbReference type="GO" id="GO:0003729">
    <property type="term" value="F:mRNA binding"/>
    <property type="evidence" value="ECO:0007669"/>
    <property type="project" value="UniProtKB-ARBA"/>
</dbReference>
<evidence type="ECO:0000256" key="1">
    <source>
        <dbReference type="ARBA" id="ARBA00004173"/>
    </source>
</evidence>
<dbReference type="Proteomes" id="UP000091857">
    <property type="component" value="Chromosome 12"/>
</dbReference>
<dbReference type="SUPFAM" id="SSF48452">
    <property type="entry name" value="TPR-like"/>
    <property type="match status" value="1"/>
</dbReference>
<feature type="compositionally biased region" description="Basic and acidic residues" evidence="7">
    <location>
        <begin position="484"/>
        <end position="497"/>
    </location>
</feature>
<evidence type="ECO:0000256" key="7">
    <source>
        <dbReference type="SAM" id="MobiDB-lite"/>
    </source>
</evidence>
<keyword evidence="5" id="KW-0496">Mitochondrion</keyword>
<reference evidence="9" key="1">
    <citation type="journal article" date="2016" name="Nat. Biotechnol.">
        <title>Sequencing wild and cultivated cassava and related species reveals extensive interspecific hybridization and genetic diversity.</title>
        <authorList>
            <person name="Bredeson J.V."/>
            <person name="Lyons J.B."/>
            <person name="Prochnik S.E."/>
            <person name="Wu G.A."/>
            <person name="Ha C.M."/>
            <person name="Edsinger-Gonzales E."/>
            <person name="Grimwood J."/>
            <person name="Schmutz J."/>
            <person name="Rabbi I.Y."/>
            <person name="Egesi C."/>
            <person name="Nauluvula P."/>
            <person name="Lebot V."/>
            <person name="Ndunguru J."/>
            <person name="Mkamilo G."/>
            <person name="Bart R.S."/>
            <person name="Setter T.L."/>
            <person name="Gleadow R.M."/>
            <person name="Kulakow P."/>
            <person name="Ferguson M.E."/>
            <person name="Rounsley S."/>
            <person name="Rokhsar D.S."/>
        </authorList>
    </citation>
    <scope>NUCLEOTIDE SEQUENCE [LARGE SCALE GENOMIC DNA]</scope>
    <source>
        <strain evidence="9">cv. AM560-2</strain>
    </source>
</reference>
<dbReference type="PANTHER" id="PTHR45717">
    <property type="entry name" value="OS12G0527900 PROTEIN"/>
    <property type="match status" value="1"/>
</dbReference>
<dbReference type="PROSITE" id="PS51375">
    <property type="entry name" value="PPR"/>
    <property type="match status" value="2"/>
</dbReference>
<keyword evidence="3" id="KW-0677">Repeat</keyword>
<dbReference type="FunFam" id="1.25.40.10:FF:000385">
    <property type="entry name" value="Pentatricopeptide repeat-containing protein mitochondrial"/>
    <property type="match status" value="1"/>
</dbReference>
<accession>A0A2C9UWP8</accession>
<evidence type="ECO:0008006" key="10">
    <source>
        <dbReference type="Google" id="ProtNLM"/>
    </source>
</evidence>
<dbReference type="STRING" id="3983.A0A2C9UWP8"/>
<feature type="repeat" description="PPR" evidence="6">
    <location>
        <begin position="352"/>
        <end position="386"/>
    </location>
</feature>
<dbReference type="AlphaFoldDB" id="A0A2C9UWP8"/>
<comment type="caution">
    <text evidence="8">The sequence shown here is derived from an EMBL/GenBank/DDBJ whole genome shotgun (WGS) entry which is preliminary data.</text>
</comment>
<dbReference type="Pfam" id="PF01535">
    <property type="entry name" value="PPR"/>
    <property type="match status" value="3"/>
</dbReference>
<feature type="region of interest" description="Disordered" evidence="7">
    <location>
        <begin position="461"/>
        <end position="497"/>
    </location>
</feature>